<feature type="domain" description="THIF-type NAD/FAD binding fold" evidence="9">
    <location>
        <begin position="77"/>
        <end position="334"/>
    </location>
</feature>
<evidence type="ECO:0000256" key="5">
    <source>
        <dbReference type="ARBA" id="ARBA00022786"/>
    </source>
</evidence>
<dbReference type="PANTHER" id="PTHR10953:SF9">
    <property type="entry name" value="UBIQUITIN-LIKE MODIFIER-ACTIVATING ENZYME 5"/>
    <property type="match status" value="1"/>
</dbReference>
<name>A0A024TCR9_9STRA</name>
<dbReference type="InterPro" id="IPR035985">
    <property type="entry name" value="Ubiquitin-activating_enz"/>
</dbReference>
<evidence type="ECO:0000259" key="9">
    <source>
        <dbReference type="Pfam" id="PF00899"/>
    </source>
</evidence>
<dbReference type="Gene3D" id="3.40.50.720">
    <property type="entry name" value="NAD(P)-binding Rossmann-like Domain"/>
    <property type="match status" value="1"/>
</dbReference>
<dbReference type="eggNOG" id="KOG2336">
    <property type="taxonomic scope" value="Eukaryota"/>
</dbReference>
<dbReference type="SUPFAM" id="SSF69572">
    <property type="entry name" value="Activating enzymes of the ubiquitin-like proteins"/>
    <property type="match status" value="1"/>
</dbReference>
<feature type="region of interest" description="Disordered" evidence="8">
    <location>
        <begin position="256"/>
        <end position="280"/>
    </location>
</feature>
<keyword evidence="5" id="KW-0833">Ubl conjugation pathway</keyword>
<dbReference type="GO" id="GO:0046872">
    <property type="term" value="F:metal ion binding"/>
    <property type="evidence" value="ECO:0007669"/>
    <property type="project" value="UniProtKB-KW"/>
</dbReference>
<dbReference type="GO" id="GO:0005524">
    <property type="term" value="F:ATP binding"/>
    <property type="evidence" value="ECO:0007669"/>
    <property type="project" value="UniProtKB-KW"/>
</dbReference>
<dbReference type="InterPro" id="IPR045886">
    <property type="entry name" value="ThiF/MoeB/HesA"/>
</dbReference>
<dbReference type="Pfam" id="PF00899">
    <property type="entry name" value="ThiF"/>
    <property type="match status" value="1"/>
</dbReference>
<evidence type="ECO:0000256" key="2">
    <source>
        <dbReference type="ARBA" id="ARBA00016279"/>
    </source>
</evidence>
<dbReference type="InterPro" id="IPR000594">
    <property type="entry name" value="ThiF_NAD_FAD-bd"/>
</dbReference>
<dbReference type="STRING" id="157072.A0A024TCR9"/>
<proteinExistence type="inferred from homology"/>
<evidence type="ECO:0000256" key="8">
    <source>
        <dbReference type="SAM" id="MobiDB-lite"/>
    </source>
</evidence>
<feature type="region of interest" description="Disordered" evidence="8">
    <location>
        <begin position="340"/>
        <end position="360"/>
    </location>
</feature>
<keyword evidence="7" id="KW-0067">ATP-binding</keyword>
<dbReference type="GO" id="GO:0071569">
    <property type="term" value="P:protein ufmylation"/>
    <property type="evidence" value="ECO:0007669"/>
    <property type="project" value="TreeGrafter"/>
</dbReference>
<dbReference type="EMBL" id="KI914006">
    <property type="protein sequence ID" value="ETV91920.1"/>
    <property type="molecule type" value="Genomic_DNA"/>
</dbReference>
<dbReference type="RefSeq" id="XP_008879557.1">
    <property type="nucleotide sequence ID" value="XM_008881335.1"/>
</dbReference>
<feature type="compositionally biased region" description="Pro residues" evidence="8">
    <location>
        <begin position="342"/>
        <end position="354"/>
    </location>
</feature>
<dbReference type="VEuPathDB" id="FungiDB:H310_13708"/>
<reference evidence="10" key="1">
    <citation type="submission" date="2013-12" db="EMBL/GenBank/DDBJ databases">
        <title>The Genome Sequence of Aphanomyces invadans NJM9701.</title>
        <authorList>
            <consortium name="The Broad Institute Genomics Platform"/>
            <person name="Russ C."/>
            <person name="Tyler B."/>
            <person name="van West P."/>
            <person name="Dieguez-Uribeondo J."/>
            <person name="Young S.K."/>
            <person name="Zeng Q."/>
            <person name="Gargeya S."/>
            <person name="Fitzgerald M."/>
            <person name="Abouelleil A."/>
            <person name="Alvarado L."/>
            <person name="Chapman S.B."/>
            <person name="Gainer-Dewar J."/>
            <person name="Goldberg J."/>
            <person name="Griggs A."/>
            <person name="Gujja S."/>
            <person name="Hansen M."/>
            <person name="Howarth C."/>
            <person name="Imamovic A."/>
            <person name="Ireland A."/>
            <person name="Larimer J."/>
            <person name="McCowan C."/>
            <person name="Murphy C."/>
            <person name="Pearson M."/>
            <person name="Poon T.W."/>
            <person name="Priest M."/>
            <person name="Roberts A."/>
            <person name="Saif S."/>
            <person name="Shea T."/>
            <person name="Sykes S."/>
            <person name="Wortman J."/>
            <person name="Nusbaum C."/>
            <person name="Birren B."/>
        </authorList>
    </citation>
    <scope>NUCLEOTIDE SEQUENCE [LARGE SCALE GENOMIC DNA]</scope>
    <source>
        <strain evidence="10">NJM9701</strain>
    </source>
</reference>
<accession>A0A024TCR9</accession>
<dbReference type="GeneID" id="20090758"/>
<keyword evidence="4" id="KW-0547">Nucleotide-binding</keyword>
<evidence type="ECO:0000256" key="1">
    <source>
        <dbReference type="ARBA" id="ARBA00005339"/>
    </source>
</evidence>
<keyword evidence="6" id="KW-0862">Zinc</keyword>
<sequence>MPDGKSHEDLLHAQVAQRVDRLRMSLVGLAANALRAVRVLKTCEHPHRPDVDSGLLNEREGPQSRMLANNDRGVIKDVERLQGMSILVVGLNGMGCMIAETYCRSGIGTIFLCDNSNVFKADLGRMFFRPDSVGYTRMGEVESMLHAINHDVHVEQLHVDFFDAAWCRRLNVVLRPAQRPTRPSTSPFAEGLFTTTPPPLVVFLCVDEVHVTKCLNEWALETNVPLVHAKMGPDGLSGTVVTSIRGKMRCLLCYQPATPSSSQSSQRSLRSDSISTPSSSAQLHKKALPILPASSPCLPMFESIVASIAAHNALKHMLGFGTVSPFLQYCGLQEAIEHGAMPPSPRLATPPPPSGGHADDHAAAGMCASPLCRAHNSVLFMSKPRKRKDSC</sequence>
<dbReference type="GO" id="GO:0005829">
    <property type="term" value="C:cytosol"/>
    <property type="evidence" value="ECO:0007669"/>
    <property type="project" value="TreeGrafter"/>
</dbReference>
<dbReference type="GO" id="GO:0071566">
    <property type="term" value="F:UFM1 activating enzyme activity"/>
    <property type="evidence" value="ECO:0007669"/>
    <property type="project" value="TreeGrafter"/>
</dbReference>
<dbReference type="OrthoDB" id="66230at2759"/>
<gene>
    <name evidence="10" type="ORF">H310_13708</name>
</gene>
<comment type="similarity">
    <text evidence="1">Belongs to the ubiquitin-activating E1 family. UBA5 subfamily.</text>
</comment>
<keyword evidence="3" id="KW-0479">Metal-binding</keyword>
<protein>
    <recommendedName>
        <fullName evidence="2">Ubiquitin-like modifier-activating enzyme 5</fullName>
    </recommendedName>
</protein>
<evidence type="ECO:0000256" key="6">
    <source>
        <dbReference type="ARBA" id="ARBA00022833"/>
    </source>
</evidence>
<evidence type="ECO:0000256" key="7">
    <source>
        <dbReference type="ARBA" id="ARBA00022840"/>
    </source>
</evidence>
<feature type="compositionally biased region" description="Low complexity" evidence="8">
    <location>
        <begin position="260"/>
        <end position="275"/>
    </location>
</feature>
<dbReference type="PANTHER" id="PTHR10953">
    <property type="entry name" value="UBIQUITIN-ACTIVATING ENZYME E1"/>
    <property type="match status" value="1"/>
</dbReference>
<evidence type="ECO:0000256" key="3">
    <source>
        <dbReference type="ARBA" id="ARBA00022723"/>
    </source>
</evidence>
<evidence type="ECO:0000256" key="4">
    <source>
        <dbReference type="ARBA" id="ARBA00022741"/>
    </source>
</evidence>
<evidence type="ECO:0000313" key="10">
    <source>
        <dbReference type="EMBL" id="ETV91920.1"/>
    </source>
</evidence>
<organism evidence="10">
    <name type="scientific">Aphanomyces invadans</name>
    <dbReference type="NCBI Taxonomy" id="157072"/>
    <lineage>
        <taxon>Eukaryota</taxon>
        <taxon>Sar</taxon>
        <taxon>Stramenopiles</taxon>
        <taxon>Oomycota</taxon>
        <taxon>Saprolegniomycetes</taxon>
        <taxon>Saprolegniales</taxon>
        <taxon>Verrucalvaceae</taxon>
        <taxon>Aphanomyces</taxon>
    </lineage>
</organism>
<dbReference type="AlphaFoldDB" id="A0A024TCR9"/>